<dbReference type="Pfam" id="PF18122">
    <property type="entry name" value="APC1_C"/>
    <property type="match status" value="1"/>
</dbReference>
<dbReference type="OrthoDB" id="26401at2759"/>
<evidence type="ECO:0000259" key="5">
    <source>
        <dbReference type="Pfam" id="PF18122"/>
    </source>
</evidence>
<dbReference type="InterPro" id="IPR041221">
    <property type="entry name" value="APC1_C"/>
</dbReference>
<dbReference type="Gene3D" id="1.25.10.10">
    <property type="entry name" value="Leucine-rich Repeat Variant"/>
    <property type="match status" value="2"/>
</dbReference>
<dbReference type="PANTHER" id="PTHR12827">
    <property type="entry name" value="MEIOTIC CHECKPOINT REGULATOR TSG24 FAMILY MEMBER"/>
    <property type="match status" value="1"/>
</dbReference>
<dbReference type="GO" id="GO:0060090">
    <property type="term" value="F:molecular adaptor activity"/>
    <property type="evidence" value="ECO:0007669"/>
    <property type="project" value="TreeGrafter"/>
</dbReference>
<evidence type="ECO:0000256" key="3">
    <source>
        <dbReference type="ARBA" id="ARBA00022776"/>
    </source>
</evidence>
<keyword evidence="3" id="KW-0498">Mitosis</keyword>
<evidence type="ECO:0000256" key="2">
    <source>
        <dbReference type="ARBA" id="ARBA00022618"/>
    </source>
</evidence>
<protein>
    <recommendedName>
        <fullName evidence="5">Anaphase-promoting complex subunit 1 C-terminal domain-containing protein</fullName>
    </recommendedName>
</protein>
<evidence type="ECO:0000256" key="1">
    <source>
        <dbReference type="ARBA" id="ARBA00010547"/>
    </source>
</evidence>
<dbReference type="GO" id="GO:0005680">
    <property type="term" value="C:anaphase-promoting complex"/>
    <property type="evidence" value="ECO:0007669"/>
    <property type="project" value="InterPro"/>
</dbReference>
<dbReference type="GO" id="GO:0031145">
    <property type="term" value="P:anaphase-promoting complex-dependent catabolic process"/>
    <property type="evidence" value="ECO:0007669"/>
    <property type="project" value="TreeGrafter"/>
</dbReference>
<dbReference type="GeneID" id="20087028"/>
<dbReference type="InterPro" id="IPR011989">
    <property type="entry name" value="ARM-like"/>
</dbReference>
<dbReference type="eggNOG" id="KOG1858">
    <property type="taxonomic scope" value="Eukaryota"/>
</dbReference>
<feature type="domain" description="Anaphase-promoting complex subunit 1 C-terminal" evidence="5">
    <location>
        <begin position="1445"/>
        <end position="1575"/>
    </location>
</feature>
<reference evidence="6" key="1">
    <citation type="submission" date="2013-12" db="EMBL/GenBank/DDBJ databases">
        <title>The Genome Sequence of Aphanomyces invadans NJM9701.</title>
        <authorList>
            <consortium name="The Broad Institute Genomics Platform"/>
            <person name="Russ C."/>
            <person name="Tyler B."/>
            <person name="van West P."/>
            <person name="Dieguez-Uribeondo J."/>
            <person name="Young S.K."/>
            <person name="Zeng Q."/>
            <person name="Gargeya S."/>
            <person name="Fitzgerald M."/>
            <person name="Abouelleil A."/>
            <person name="Alvarado L."/>
            <person name="Chapman S.B."/>
            <person name="Gainer-Dewar J."/>
            <person name="Goldberg J."/>
            <person name="Griggs A."/>
            <person name="Gujja S."/>
            <person name="Hansen M."/>
            <person name="Howarth C."/>
            <person name="Imamovic A."/>
            <person name="Ireland A."/>
            <person name="Larimer J."/>
            <person name="McCowan C."/>
            <person name="Murphy C."/>
            <person name="Pearson M."/>
            <person name="Poon T.W."/>
            <person name="Priest M."/>
            <person name="Roberts A."/>
            <person name="Saif S."/>
            <person name="Shea T."/>
            <person name="Sykes S."/>
            <person name="Wortman J."/>
            <person name="Nusbaum C."/>
            <person name="Birren B."/>
        </authorList>
    </citation>
    <scope>NUCLEOTIDE SEQUENCE [LARGE SCALE GENOMIC DNA]</scope>
    <source>
        <strain evidence="6">NJM9701</strain>
    </source>
</reference>
<dbReference type="GO" id="GO:0051301">
    <property type="term" value="P:cell division"/>
    <property type="evidence" value="ECO:0007669"/>
    <property type="project" value="UniProtKB-KW"/>
</dbReference>
<keyword evidence="2" id="KW-0132">Cell division</keyword>
<comment type="similarity">
    <text evidence="1">Belongs to the APC1 family.</text>
</comment>
<accession>A0A024TT19</accession>
<dbReference type="EMBL" id="KI913974">
    <property type="protein sequence ID" value="ETV97183.1"/>
    <property type="molecule type" value="Genomic_DNA"/>
</dbReference>
<dbReference type="InterPro" id="IPR024990">
    <property type="entry name" value="Apc1"/>
</dbReference>
<dbReference type="GO" id="GO:0007091">
    <property type="term" value="P:metaphase/anaphase transition of mitotic cell cycle"/>
    <property type="evidence" value="ECO:0007669"/>
    <property type="project" value="TreeGrafter"/>
</dbReference>
<dbReference type="PANTHER" id="PTHR12827:SF3">
    <property type="entry name" value="ANAPHASE-PROMOTING COMPLEX SUBUNIT 1"/>
    <property type="match status" value="1"/>
</dbReference>
<proteinExistence type="inferred from homology"/>
<dbReference type="STRING" id="157072.A0A024TT19"/>
<name>A0A024TT19_9STRA</name>
<evidence type="ECO:0000313" key="6">
    <source>
        <dbReference type="EMBL" id="ETV97183.1"/>
    </source>
</evidence>
<sequence length="1588" mass="175305">MYVLDVHDGGIVRRPAPEVTKEIFAPPGCDDVDRGRLHMRGSVVEWRIAHGHVLDRTFKFPQDVLDIAFVDFNGQNDDVGHSVCVLAKPDRMTVISPSGSIVDVPLPFQATSIWAMQRGVLLERSKSPPSSGNTPVLFSLMHPLDEIKPVMMHVDASQRPEDWAFVTDPVETLVYVDAADPPFLAFYHPHRRTYRVKSLVPIAAKVSSKSTSIVPELALHQIWESPRISMSSDISPCKLFVVSDANSLRVLCLFNPSRCELCMQPLDQAIMASTKQTHPREASFARLTLLRCRLACPVLGKRTAWTPSWAKNLVVLTPENEWILYQGDRKICRLGLPTAIRSFDDIMELRECPVADTLEVHTSTNDPCRVKIPLDFTCALLGRIFDCMAVQLPQHLALKWRGAVRSAPQTDWDAFTSLLRVSAIPLDGEPSKAAAPTASKEPGVYEQLIATLTFRWLAHDQPKIFGQPRRDLDSIVPATTWDLDLVHELRCQLPTIFSTLHALYEDLKLSTSSLSWLGPLGTVLHSVALATGLVAYAQHYVADLGPLNNSKNEAAAPFESPSFPLSPSPSTEQWTSLASTSPPCIYGWLQHRMAIFYYNRVNRHRTRRPPEFSTSPLFSRTQHVVALFCKLYPAINTDAAIDNRQPSPWLHYVRAQGVVHHLVTIPSFEHLMDDLPDGVALPLRYARTICTHAPGDLWDAATCHVIQRPDWVGLGRHDGAIRSAAPPRPLMADDDGFDDVLHWHAPLFPKDHRLKEVARLLRSNKIMYLKIPKDPTMSDADVINMQQARLLLLCKRSMALPVARGMVTFGSLALHHASTSLTSPLGTPPMPLAARIAESNAKIHLDSSTYKELMLWPQFHNGVATALRLPSARHATTTVTAQWIFSHKPKQAGTENLELTSAHAGFLLGLGLLGHLNQLSQSAIFQYLSVDHELTSVGLLLGLAATTVVARPKDLNLERSATRILSLHIPSMLPPTYSHVNITPSVQTAALIGLGLVYQSTGNRNMTEMMLSEIVSAPVVMSSTSSQPTVDLSQKEGYALAAGMAVGLIALGRRSDPGLADLNVEAKLVKYMVGGSHKTRQVPGNCILRTRAKSATHEYVDMDVTAAGSALALAFMYLQSNNDRVRKQLEIPNTVVLLEALRPDLLFVRVVSSNLVAWDAIQPSLPWIEAHQPTSLQRSDVDAPTAQEAYANILAGACFSIGLKYAGSHDPDAKALLLRCISDYCEWRSKAKAVSRVTCERCLGVLAQSVGLVMAGSGDLATLQALRVVLLRQKADAMADVTYGNHMSVSSALGLLFLGGGRCSLKTTPFGIAMLVIALYPMYPCKTSDQKYHLQALRHLYVLAIDSHRFVETINADTGLLCPVDVAISKKGTVSEVVIRTPHLLPAFDKLAITSTRHFPITVDATKNENGTANACRLRTLDEHRRIYVKCKRGKLDSPQLTLLQQFHRWFVSPETPHCTMHAFCKRVWLECQMQHKPHVLSVYLNAKHTEAAVLDGSLTHSLNVATLQLMHLHMELEAHVFQYEEHTAAVADVEGITMAQLVNEDFILGYTNALLRYFTSLGGDDQSSLAHCAHRRFSGDPGLADLE</sequence>
<gene>
    <name evidence="6" type="ORF">H310_09978</name>
</gene>
<feature type="non-terminal residue" evidence="6">
    <location>
        <position position="1"/>
    </location>
</feature>
<dbReference type="RefSeq" id="XP_008874429.1">
    <property type="nucleotide sequence ID" value="XM_008876207.1"/>
</dbReference>
<dbReference type="GO" id="GO:0070979">
    <property type="term" value="P:protein K11-linked ubiquitination"/>
    <property type="evidence" value="ECO:0007669"/>
    <property type="project" value="TreeGrafter"/>
</dbReference>
<evidence type="ECO:0000256" key="4">
    <source>
        <dbReference type="ARBA" id="ARBA00023306"/>
    </source>
</evidence>
<organism evidence="6">
    <name type="scientific">Aphanomyces invadans</name>
    <dbReference type="NCBI Taxonomy" id="157072"/>
    <lineage>
        <taxon>Eukaryota</taxon>
        <taxon>Sar</taxon>
        <taxon>Stramenopiles</taxon>
        <taxon>Oomycota</taxon>
        <taxon>Saprolegniomycetes</taxon>
        <taxon>Saprolegniales</taxon>
        <taxon>Verrucalvaceae</taxon>
        <taxon>Aphanomyces</taxon>
    </lineage>
</organism>
<keyword evidence="4" id="KW-0131">Cell cycle</keyword>
<dbReference type="VEuPathDB" id="FungiDB:H310_09978"/>